<name>A0A2Z3GLV7_9BACT</name>
<dbReference type="Gene3D" id="2.170.130.10">
    <property type="entry name" value="TonB-dependent receptor, plug domain"/>
    <property type="match status" value="1"/>
</dbReference>
<accession>A0A2Z3GLV7</accession>
<sequence>MKRYLPLLLLLGPALAAHAQTAVSGRVADGKDQSPLIGANVLLIHLPDSVRSGAAADAQGAFQFDNVAPGRYLLDASFVGYQRLRQAVTVGAEPVRLGTLALAAGGVQLKGVMVTAAAQLASQKGDTTQFNARAFKTNPDATAGDLLQKMPGVTVGTDGKVQAQGETVTQVLVDGKPFFGTDPDAVLKNLPADAIDKIEVFDQRSEQSRFSGFDDGNTTKTINVITKAEYRNGSFGRVVGGVGPASQRDAASNDAARYRLSGNLNNFHGERRISVLAQSNNVNEQNFGTDDLLGVVGSSNQGGGGGGGRGGGGGGGASNNFLVNQSGGITKTNALGLNYSNAWNKKTQLTGSYFYNRADNRVLSNTQRYYVTAAGSTYNQDANTGSLNTNHRFNLRLEHQIDSANSLLFIPRLSFQRNNGNSSLQGLTARSGVVQSQINSDYAALYDGVNTGGSLLLRHRYRRVGRTLSLNLSGGYNNKAGNSDLLTTNTGSPRANLNQHSDLTQYGSNVGANLAYTEPLSKTDQLQANYNISYAPNNSDKRTLDYADAGRLNPRLDSALSNVFQNYYLTQAGGVSYRHVTPKYQASLGVAGQYSELMSTAQFPRPGTGNYTFVNLLPQAMLNYRFSRQKNLRIFYRTSTNPPSINQLQAVVNNSNPLQLTIGNPNLRQEYGHSAVLRYSASNLQASSNFFALLSGSFTQNPISNRTLVAARDTAVAPEGAGLVALPAGAQLTQPTNLSQQYNVRTQASYGRPLKALKSNLNVNLSASYAQNPGLVNGGLNYARTPALGAGVVLSSNISPQLDFTLSTNATQSYVRNTLQTRLNTNYYSQVTRLRLGWIVGPGINIQTDVAHQAYAGLSAGYNQQYILWNASLGKKVFPGQRGEIKIYAFDLLGQNRSIQRNVTEAYYEDVRTTILQRYFMLMFTYNIRSGNVQVPQGPGEGRPGRGEGGERRGGFDRPDGGGQRPSGGGPSTDGA</sequence>
<dbReference type="SUPFAM" id="SSF49452">
    <property type="entry name" value="Starch-binding domain-like"/>
    <property type="match status" value="1"/>
</dbReference>
<evidence type="ECO:0000313" key="6">
    <source>
        <dbReference type="Proteomes" id="UP000245999"/>
    </source>
</evidence>
<feature type="compositionally biased region" description="Gly residues" evidence="1">
    <location>
        <begin position="961"/>
        <end position="976"/>
    </location>
</feature>
<feature type="compositionally biased region" description="Basic and acidic residues" evidence="1">
    <location>
        <begin position="943"/>
        <end position="960"/>
    </location>
</feature>
<protein>
    <submittedName>
        <fullName evidence="5">TonB-dependent receptor</fullName>
    </submittedName>
</protein>
<keyword evidence="5" id="KW-0675">Receptor</keyword>
<dbReference type="InterPro" id="IPR037066">
    <property type="entry name" value="Plug_dom_sf"/>
</dbReference>
<keyword evidence="2" id="KW-0732">Signal</keyword>
<dbReference type="AlphaFoldDB" id="A0A2Z3GLV7"/>
<dbReference type="Pfam" id="PF13620">
    <property type="entry name" value="CarboxypepD_reg"/>
    <property type="match status" value="1"/>
</dbReference>
<dbReference type="Proteomes" id="UP000245999">
    <property type="component" value="Chromosome"/>
</dbReference>
<evidence type="ECO:0000256" key="1">
    <source>
        <dbReference type="SAM" id="MobiDB-lite"/>
    </source>
</evidence>
<feature type="signal peptide" evidence="2">
    <location>
        <begin position="1"/>
        <end position="19"/>
    </location>
</feature>
<organism evidence="5 6">
    <name type="scientific">Hymenobacter nivis</name>
    <dbReference type="NCBI Taxonomy" id="1850093"/>
    <lineage>
        <taxon>Bacteria</taxon>
        <taxon>Pseudomonadati</taxon>
        <taxon>Bacteroidota</taxon>
        <taxon>Cytophagia</taxon>
        <taxon>Cytophagales</taxon>
        <taxon>Hymenobacteraceae</taxon>
        <taxon>Hymenobacter</taxon>
    </lineage>
</organism>
<dbReference type="InterPro" id="IPR012910">
    <property type="entry name" value="Plug_dom"/>
</dbReference>
<reference evidence="6" key="1">
    <citation type="submission" date="2018-04" db="EMBL/GenBank/DDBJ databases">
        <title>Complete genome of Antarctic heterotrophic bacterium Hymenobacter nivis.</title>
        <authorList>
            <person name="Terashima M."/>
        </authorList>
    </citation>
    <scope>NUCLEOTIDE SEQUENCE [LARGE SCALE GENOMIC DNA]</scope>
    <source>
        <strain evidence="6">NBRC 111535</strain>
    </source>
</reference>
<dbReference type="RefSeq" id="WP_109656433.1">
    <property type="nucleotide sequence ID" value="NZ_CP029145.1"/>
</dbReference>
<evidence type="ECO:0000313" key="5">
    <source>
        <dbReference type="EMBL" id="AWM33351.1"/>
    </source>
</evidence>
<dbReference type="GO" id="GO:0030246">
    <property type="term" value="F:carbohydrate binding"/>
    <property type="evidence" value="ECO:0007669"/>
    <property type="project" value="InterPro"/>
</dbReference>
<dbReference type="Pfam" id="PF14905">
    <property type="entry name" value="OMP_b-brl_3"/>
    <property type="match status" value="2"/>
</dbReference>
<feature type="chain" id="PRO_5016276828" evidence="2">
    <location>
        <begin position="20"/>
        <end position="976"/>
    </location>
</feature>
<proteinExistence type="predicted"/>
<dbReference type="InterPro" id="IPR041700">
    <property type="entry name" value="OMP_b-brl_3"/>
</dbReference>
<dbReference type="EMBL" id="CP029145">
    <property type="protein sequence ID" value="AWM33351.1"/>
    <property type="molecule type" value="Genomic_DNA"/>
</dbReference>
<feature type="compositionally biased region" description="Gly residues" evidence="1">
    <location>
        <begin position="300"/>
        <end position="317"/>
    </location>
</feature>
<dbReference type="OrthoDB" id="1682379at2"/>
<gene>
    <name evidence="5" type="ORF">DDQ68_11490</name>
</gene>
<dbReference type="SUPFAM" id="SSF56935">
    <property type="entry name" value="Porins"/>
    <property type="match status" value="1"/>
</dbReference>
<feature type="region of interest" description="Disordered" evidence="1">
    <location>
        <begin position="298"/>
        <end position="317"/>
    </location>
</feature>
<dbReference type="Gene3D" id="2.60.40.1120">
    <property type="entry name" value="Carboxypeptidase-like, regulatory domain"/>
    <property type="match status" value="1"/>
</dbReference>
<feature type="domain" description="Outer membrane protein beta-barrel" evidence="4">
    <location>
        <begin position="460"/>
        <end position="775"/>
    </location>
</feature>
<evidence type="ECO:0000259" key="3">
    <source>
        <dbReference type="Pfam" id="PF07715"/>
    </source>
</evidence>
<evidence type="ECO:0000256" key="2">
    <source>
        <dbReference type="SAM" id="SignalP"/>
    </source>
</evidence>
<feature type="domain" description="TonB-dependent receptor plug" evidence="3">
    <location>
        <begin position="123"/>
        <end position="201"/>
    </location>
</feature>
<evidence type="ECO:0000259" key="4">
    <source>
        <dbReference type="Pfam" id="PF14905"/>
    </source>
</evidence>
<feature type="region of interest" description="Disordered" evidence="1">
    <location>
        <begin position="933"/>
        <end position="976"/>
    </location>
</feature>
<dbReference type="Pfam" id="PF07715">
    <property type="entry name" value="Plug"/>
    <property type="match status" value="1"/>
</dbReference>
<keyword evidence="6" id="KW-1185">Reference proteome</keyword>
<dbReference type="InterPro" id="IPR013784">
    <property type="entry name" value="Carb-bd-like_fold"/>
</dbReference>
<feature type="domain" description="Outer membrane protein beta-barrel" evidence="4">
    <location>
        <begin position="781"/>
        <end position="926"/>
    </location>
</feature>
<dbReference type="KEGG" id="hnv:DDQ68_11490"/>